<dbReference type="GO" id="GO:0046872">
    <property type="term" value="F:metal ion binding"/>
    <property type="evidence" value="ECO:0007669"/>
    <property type="project" value="UniProtKB-KW"/>
</dbReference>
<feature type="domain" description="Radical SAM core" evidence="7">
    <location>
        <begin position="253"/>
        <end position="471"/>
    </location>
</feature>
<sequence length="603" mass="68238">MKPVALVSMPTMSTRFPSFQLALLTPVLERAGYEVRPMSLFLRFAQRLGPALNEALADVYPCMVGEWIWTTAAFGPRNDGDEYLAHYESNLAAICGRAGCTVEDLRHVRDVVAPAWLAEVVEGTDWSQFGVVGLSITFQQMVASLAFARALKRRHPEVPVVLGGATFEDDIALEVMLRNPAVDVVHCGDADVTAPELVRRLQTGESLAGLAGVLWRDDDGAVRSEGRAPNFADLDSSPVPDFDEYYASRGPGDRREVMLPIETARGCWYGMKHHCVFCGLNRAGMEFRRRSPEQVLDMLQQLSSRYGTRWFNAIDNILAPAYTARLFGRLAEEHTDLRLHYEIRPKISRAQLRDLRRGGLVSVQPGIESFSTHVLELMRKNVTGIGNLELLKWTTYYGINNSYNILYGFPGETEADYRAQAEVLRRIPHLQPPYAMAQARPDRGSPMHEEPGEHAISFLRPSACYRYIYPPEYDLRRIAYFFEHGFDVDLPVDGPRECRSLVANWKSRWNAEQRPYLRYVKTWQSVSIHDGRGESRRAYRYDGRDAALYEFCADARTREELAAVEGFTPEELDRALAGFVERDLVLCLDGKYLALALPDNPYH</sequence>
<dbReference type="InterPro" id="IPR006638">
    <property type="entry name" value="Elp3/MiaA/NifB-like_rSAM"/>
</dbReference>
<dbReference type="GO" id="GO:0051536">
    <property type="term" value="F:iron-sulfur cluster binding"/>
    <property type="evidence" value="ECO:0007669"/>
    <property type="project" value="UniProtKB-KW"/>
</dbReference>
<keyword evidence="9" id="KW-1185">Reference proteome</keyword>
<dbReference type="SUPFAM" id="SSF102114">
    <property type="entry name" value="Radical SAM enzymes"/>
    <property type="match status" value="1"/>
</dbReference>
<evidence type="ECO:0000256" key="5">
    <source>
        <dbReference type="ARBA" id="ARBA00023014"/>
    </source>
</evidence>
<comment type="cofactor">
    <cofactor evidence="1">
        <name>[4Fe-4S] cluster</name>
        <dbReference type="ChEBI" id="CHEBI:49883"/>
    </cofactor>
</comment>
<dbReference type="Gene3D" id="3.40.50.280">
    <property type="entry name" value="Cobalamin-binding domain"/>
    <property type="match status" value="1"/>
</dbReference>
<proteinExistence type="predicted"/>
<dbReference type="EMBL" id="JACBZT010000001">
    <property type="protein sequence ID" value="NYJ03841.1"/>
    <property type="molecule type" value="Genomic_DNA"/>
</dbReference>
<dbReference type="Pfam" id="PF02310">
    <property type="entry name" value="B12-binding"/>
    <property type="match status" value="1"/>
</dbReference>
<gene>
    <name evidence="8" type="ORF">GGQ55_000119</name>
</gene>
<evidence type="ECO:0000256" key="4">
    <source>
        <dbReference type="ARBA" id="ARBA00023004"/>
    </source>
</evidence>
<comment type="caution">
    <text evidence="8">The sequence shown here is derived from an EMBL/GenBank/DDBJ whole genome shotgun (WGS) entry which is preliminary data.</text>
</comment>
<dbReference type="InterPro" id="IPR058240">
    <property type="entry name" value="rSAM_sf"/>
</dbReference>
<dbReference type="GO" id="GO:0003824">
    <property type="term" value="F:catalytic activity"/>
    <property type="evidence" value="ECO:0007669"/>
    <property type="project" value="InterPro"/>
</dbReference>
<dbReference type="SFLD" id="SFLDS00029">
    <property type="entry name" value="Radical_SAM"/>
    <property type="match status" value="1"/>
</dbReference>
<dbReference type="InterPro" id="IPR006158">
    <property type="entry name" value="Cobalamin-bd"/>
</dbReference>
<dbReference type="InterPro" id="IPR023404">
    <property type="entry name" value="rSAM_horseshoe"/>
</dbReference>
<protein>
    <submittedName>
        <fullName evidence="8">Ribosomal peptide maturation radical SAM protein 1</fullName>
    </submittedName>
</protein>
<evidence type="ECO:0000256" key="3">
    <source>
        <dbReference type="ARBA" id="ARBA00022723"/>
    </source>
</evidence>
<dbReference type="RefSeq" id="WP_179714631.1">
    <property type="nucleotide sequence ID" value="NZ_JACBZT010000001.1"/>
</dbReference>
<dbReference type="Proteomes" id="UP000541969">
    <property type="component" value="Unassembled WGS sequence"/>
</dbReference>
<dbReference type="PROSITE" id="PS51332">
    <property type="entry name" value="B12_BINDING"/>
    <property type="match status" value="1"/>
</dbReference>
<keyword evidence="2" id="KW-0949">S-adenosyl-L-methionine</keyword>
<dbReference type="InterPro" id="IPR051198">
    <property type="entry name" value="BchE-like"/>
</dbReference>
<dbReference type="SFLD" id="SFLDG01082">
    <property type="entry name" value="B12-binding_domain_containing"/>
    <property type="match status" value="1"/>
</dbReference>
<evidence type="ECO:0000256" key="1">
    <source>
        <dbReference type="ARBA" id="ARBA00001966"/>
    </source>
</evidence>
<keyword evidence="4" id="KW-0408">Iron</keyword>
<evidence type="ECO:0000313" key="9">
    <source>
        <dbReference type="Proteomes" id="UP000541969"/>
    </source>
</evidence>
<keyword evidence="3" id="KW-0479">Metal-binding</keyword>
<keyword evidence="5" id="KW-0411">Iron-sulfur</keyword>
<dbReference type="SFLD" id="SFLDF00324">
    <property type="entry name" value="bacteriocin_maturation"/>
    <property type="match status" value="1"/>
</dbReference>
<reference evidence="8 9" key="1">
    <citation type="submission" date="2020-07" db="EMBL/GenBank/DDBJ databases">
        <title>Sequencing the genomes of 1000 actinobacteria strains.</title>
        <authorList>
            <person name="Klenk H.-P."/>
        </authorList>
    </citation>
    <scope>NUCLEOTIDE SEQUENCE [LARGE SCALE GENOMIC DNA]</scope>
    <source>
        <strain evidence="8 9">DSM 104001</strain>
    </source>
</reference>
<name>A0A853C9L1_9ACTN</name>
<evidence type="ECO:0000313" key="8">
    <source>
        <dbReference type="EMBL" id="NYJ03841.1"/>
    </source>
</evidence>
<dbReference type="CDD" id="cd01335">
    <property type="entry name" value="Radical_SAM"/>
    <property type="match status" value="1"/>
</dbReference>
<evidence type="ECO:0000259" key="6">
    <source>
        <dbReference type="PROSITE" id="PS51332"/>
    </source>
</evidence>
<dbReference type="AlphaFoldDB" id="A0A853C9L1"/>
<dbReference type="GO" id="GO:0031419">
    <property type="term" value="F:cobalamin binding"/>
    <property type="evidence" value="ECO:0007669"/>
    <property type="project" value="InterPro"/>
</dbReference>
<organism evidence="8 9">
    <name type="scientific">Petropleomorpha daqingensis</name>
    <dbReference type="NCBI Taxonomy" id="2026353"/>
    <lineage>
        <taxon>Bacteria</taxon>
        <taxon>Bacillati</taxon>
        <taxon>Actinomycetota</taxon>
        <taxon>Actinomycetes</taxon>
        <taxon>Geodermatophilales</taxon>
        <taxon>Geodermatophilaceae</taxon>
        <taxon>Petropleomorpha</taxon>
    </lineage>
</organism>
<dbReference type="PROSITE" id="PS51918">
    <property type="entry name" value="RADICAL_SAM"/>
    <property type="match status" value="1"/>
</dbReference>
<dbReference type="PANTHER" id="PTHR43409">
    <property type="entry name" value="ANAEROBIC MAGNESIUM-PROTOPORPHYRIN IX MONOMETHYL ESTER CYCLASE-RELATED"/>
    <property type="match status" value="1"/>
</dbReference>
<dbReference type="Pfam" id="PF04055">
    <property type="entry name" value="Radical_SAM"/>
    <property type="match status" value="1"/>
</dbReference>
<evidence type="ECO:0000256" key="2">
    <source>
        <dbReference type="ARBA" id="ARBA00022691"/>
    </source>
</evidence>
<accession>A0A853C9L1</accession>
<dbReference type="InterPro" id="IPR007197">
    <property type="entry name" value="rSAM"/>
</dbReference>
<dbReference type="InterPro" id="IPR023984">
    <property type="entry name" value="rSAM_ocin_1"/>
</dbReference>
<evidence type="ECO:0000259" key="7">
    <source>
        <dbReference type="PROSITE" id="PS51918"/>
    </source>
</evidence>
<dbReference type="Gene3D" id="3.80.30.20">
    <property type="entry name" value="tm_1862 like domain"/>
    <property type="match status" value="1"/>
</dbReference>
<dbReference type="NCBIfam" id="TIGR03975">
    <property type="entry name" value="rSAM_ocin_1"/>
    <property type="match status" value="1"/>
</dbReference>
<dbReference type="SMART" id="SM00729">
    <property type="entry name" value="Elp3"/>
    <property type="match status" value="1"/>
</dbReference>
<feature type="domain" description="B12-binding" evidence="6">
    <location>
        <begin position="70"/>
        <end position="208"/>
    </location>
</feature>